<evidence type="ECO:0000256" key="2">
    <source>
        <dbReference type="ARBA" id="ARBA00022490"/>
    </source>
</evidence>
<protein>
    <recommendedName>
        <fullName evidence="5">GAR domain-containing protein</fullName>
    </recommendedName>
</protein>
<accession>A0ABQ0CND1</accession>
<feature type="region of interest" description="Disordered" evidence="4">
    <location>
        <begin position="427"/>
        <end position="513"/>
    </location>
</feature>
<name>A0ABQ0CND1_9HYPO</name>
<comment type="caution">
    <text evidence="6">The sequence shown here is derived from an EMBL/GenBank/DDBJ whole genome shotgun (WGS) entry which is preliminary data.</text>
</comment>
<dbReference type="PROSITE" id="PS51460">
    <property type="entry name" value="GAR"/>
    <property type="match status" value="1"/>
</dbReference>
<reference evidence="7" key="1">
    <citation type="submission" date="2024-06" db="EMBL/GenBank/DDBJ databases">
        <title>Draft Genome Sequences of Epichloe bromicola Strains Isolated from Elymus ciliaris.</title>
        <authorList>
            <consortium name="Epichloe bromicola genome sequencing consortium"/>
            <person name="Miura A."/>
            <person name="Imano S."/>
            <person name="Ashida A."/>
            <person name="Sato I."/>
            <person name="Chiba S."/>
            <person name="Tanaka A."/>
            <person name="Camagna M."/>
            <person name="Takemoto D."/>
        </authorList>
    </citation>
    <scope>NUCLEOTIDE SEQUENCE [LARGE SCALE GENOMIC DNA]</scope>
    <source>
        <strain evidence="7">DP</strain>
    </source>
</reference>
<feature type="compositionally biased region" description="Low complexity" evidence="4">
    <location>
        <begin position="780"/>
        <end position="793"/>
    </location>
</feature>
<feature type="compositionally biased region" description="Basic and acidic residues" evidence="4">
    <location>
        <begin position="903"/>
        <end position="919"/>
    </location>
</feature>
<feature type="compositionally biased region" description="Acidic residues" evidence="4">
    <location>
        <begin position="486"/>
        <end position="497"/>
    </location>
</feature>
<organism evidence="6 7">
    <name type="scientific">Epichloe bromicola</name>
    <dbReference type="NCBI Taxonomy" id="79588"/>
    <lineage>
        <taxon>Eukaryota</taxon>
        <taxon>Fungi</taxon>
        <taxon>Dikarya</taxon>
        <taxon>Ascomycota</taxon>
        <taxon>Pezizomycotina</taxon>
        <taxon>Sordariomycetes</taxon>
        <taxon>Hypocreomycetidae</taxon>
        <taxon>Hypocreales</taxon>
        <taxon>Clavicipitaceae</taxon>
        <taxon>Epichloe</taxon>
    </lineage>
</organism>
<evidence type="ECO:0000259" key="5">
    <source>
        <dbReference type="PROSITE" id="PS51460"/>
    </source>
</evidence>
<dbReference type="Proteomes" id="UP001562357">
    <property type="component" value="Unassembled WGS sequence"/>
</dbReference>
<dbReference type="SUPFAM" id="SSF143575">
    <property type="entry name" value="GAS2 domain-like"/>
    <property type="match status" value="1"/>
</dbReference>
<sequence length="942" mass="103005">MMTDPPFLLKPKRLSLIVQQPTRHRVDDEIFAHLGPATAVDALSASNGALRNYLASASAAERDFAIRTAIASRRIWEWVDELSDWDWPAAEGGSAGFENPNSTSRRLSFQVNAPKTGGVEYIGSLPALEVALYERRIDEISREMSDLEIEEIKTHVLVNHVLPLSRPNTPSPISGREKSSPSTYTKMGDLSVVVTTIVVQTLPNLAKLARLLRIWSIRLGVLQRIPALLYAMEDAEVGLKAGWTAVSKPLRRSVQVDGKGTVVQKPTLKRSDFEVMKKVLGKKVSTPGRILDAMLDSLEGMEETLPDSWLDRMEAVEYNYSDWVATCERKIRETEWSRSARSRKPVESPSPRDLSDVEESVASSASNGLPSGDSGIAITLPVPLKPSGGHAIPVDAHTAACESNSENDDSQLPTGDDSLARSIKASNLDDMHEDRGPETPSDQGSFDSNLAADSSTAADDSMLLQDKSITLEHDMSGVNRTMSTVGEEDEDEEEYETDLPKLRSSVRRNSGVSEGFSILPEDASRFDVSFSDAPEVSASPVVPRDRVREPNFVDDDSPPSSPPLQLDRETTPSELLDNLDITSNPEDDGSMFGKTLVEGSFVEDLDDSTSVSEVAGPMFRRDSTTSDKHLRQQISDIIESIPAKIKLSAEPPAVNLNPPDLQLPRLKKKPSKEPFRRSTSNLSSRTATPSFTLSPARTRPRHTRGQPEVRIYHLSRSTGEPPIKLFIRCVGERGERVMVRVGGGWADLSEYLKEYASHHGRRSAGTDKAARVEVQDVPRSSSSTASGMASGSSPLIRPASAAATATEKSPMTPLNIRKARRSVGAVNHDIPRLGPKTPATTSHPADAPSSEDSQHSRPNSRLSWVEEDSSFLGLAGPTGKKVEMSEENKAWVESVKERVRQVSGERKVSQPEERKRFGELGKVGGTKRLFRKGAENGPQTNK</sequence>
<feature type="compositionally biased region" description="Basic and acidic residues" evidence="4">
    <location>
        <begin position="764"/>
        <end position="776"/>
    </location>
</feature>
<evidence type="ECO:0000256" key="4">
    <source>
        <dbReference type="SAM" id="MobiDB-lite"/>
    </source>
</evidence>
<dbReference type="EMBL" id="BAAFGZ010000103">
    <property type="protein sequence ID" value="GAB0134960.1"/>
    <property type="molecule type" value="Genomic_DNA"/>
</dbReference>
<feature type="compositionally biased region" description="Basic and acidic residues" evidence="4">
    <location>
        <begin position="880"/>
        <end position="889"/>
    </location>
</feature>
<proteinExistence type="predicted"/>
<feature type="region of interest" description="Disordered" evidence="4">
    <location>
        <begin position="760"/>
        <end position="889"/>
    </location>
</feature>
<evidence type="ECO:0000256" key="3">
    <source>
        <dbReference type="ARBA" id="ARBA00023212"/>
    </source>
</evidence>
<gene>
    <name evidence="6" type="primary">g3312</name>
    <name evidence="6" type="ORF">EsDP_00003312</name>
</gene>
<keyword evidence="3" id="KW-0206">Cytoskeleton</keyword>
<feature type="compositionally biased region" description="Polar residues" evidence="4">
    <location>
        <begin position="677"/>
        <end position="695"/>
    </location>
</feature>
<dbReference type="Gene3D" id="3.30.920.20">
    <property type="entry name" value="Gas2-like domain"/>
    <property type="match status" value="1"/>
</dbReference>
<keyword evidence="2" id="KW-0963">Cytoplasm</keyword>
<feature type="region of interest" description="Disordered" evidence="4">
    <location>
        <begin position="903"/>
        <end position="942"/>
    </location>
</feature>
<evidence type="ECO:0000313" key="7">
    <source>
        <dbReference type="Proteomes" id="UP001562357"/>
    </source>
</evidence>
<dbReference type="InterPro" id="IPR003108">
    <property type="entry name" value="GAR_dom"/>
</dbReference>
<evidence type="ECO:0000256" key="1">
    <source>
        <dbReference type="ARBA" id="ARBA00004245"/>
    </source>
</evidence>
<dbReference type="InterPro" id="IPR036534">
    <property type="entry name" value="GAR_dom_sf"/>
</dbReference>
<feature type="region of interest" description="Disordered" evidence="4">
    <location>
        <begin position="334"/>
        <end position="374"/>
    </location>
</feature>
<feature type="region of interest" description="Disordered" evidence="4">
    <location>
        <begin position="530"/>
        <end position="593"/>
    </location>
</feature>
<feature type="compositionally biased region" description="Basic and acidic residues" evidence="4">
    <location>
        <begin position="427"/>
        <end position="437"/>
    </location>
</feature>
<dbReference type="Pfam" id="PF02187">
    <property type="entry name" value="GAS2"/>
    <property type="match status" value="1"/>
</dbReference>
<comment type="subcellular location">
    <subcellularLocation>
        <location evidence="1">Cytoplasm</location>
        <location evidence="1">Cytoskeleton</location>
    </subcellularLocation>
</comment>
<feature type="compositionally biased region" description="Low complexity" evidence="4">
    <location>
        <begin position="447"/>
        <end position="461"/>
    </location>
</feature>
<evidence type="ECO:0000313" key="6">
    <source>
        <dbReference type="EMBL" id="GAB0134960.1"/>
    </source>
</evidence>
<keyword evidence="7" id="KW-1185">Reference proteome</keyword>
<feature type="region of interest" description="Disordered" evidence="4">
    <location>
        <begin position="650"/>
        <end position="712"/>
    </location>
</feature>
<feature type="domain" description="GAR" evidence="5">
    <location>
        <begin position="682"/>
        <end position="759"/>
    </location>
</feature>